<evidence type="ECO:0000259" key="8">
    <source>
        <dbReference type="PROSITE" id="PS51701"/>
    </source>
</evidence>
<proteinExistence type="predicted"/>
<evidence type="ECO:0000256" key="4">
    <source>
        <dbReference type="ARBA" id="ARBA00022729"/>
    </source>
</evidence>
<keyword evidence="4" id="KW-0732">Signal</keyword>
<dbReference type="OrthoDB" id="365660at2759"/>
<keyword evidence="6" id="KW-1015">Disulfide bond</keyword>
<accession>A0A2H6KCK1</accession>
<keyword evidence="3" id="KW-1003">Cell membrane</keyword>
<dbReference type="Proteomes" id="UP000236319">
    <property type="component" value="Unassembled WGS sequence"/>
</dbReference>
<dbReference type="VEuPathDB" id="PiroplasmaDB:BOVATA_022080"/>
<dbReference type="GeneID" id="39874485"/>
<dbReference type="GO" id="GO:0005886">
    <property type="term" value="C:plasma membrane"/>
    <property type="evidence" value="ECO:0007669"/>
    <property type="project" value="UniProtKB-SubCell"/>
</dbReference>
<dbReference type="PROSITE" id="PS51701">
    <property type="entry name" value="6_CYS"/>
    <property type="match status" value="1"/>
</dbReference>
<dbReference type="Gene3D" id="2.60.40.2860">
    <property type="match status" value="1"/>
</dbReference>
<dbReference type="InterPro" id="IPR010884">
    <property type="entry name" value="6_CYS_dom"/>
</dbReference>
<dbReference type="InterPro" id="IPR038160">
    <property type="entry name" value="6_CYS_dom_sf"/>
</dbReference>
<evidence type="ECO:0000256" key="3">
    <source>
        <dbReference type="ARBA" id="ARBA00022475"/>
    </source>
</evidence>
<protein>
    <recommendedName>
        <fullName evidence="8">6-Cys domain-containing protein</fullName>
    </recommendedName>
</protein>
<dbReference type="Pfam" id="PF07422">
    <property type="entry name" value="s48_45"/>
    <property type="match status" value="1"/>
</dbReference>
<evidence type="ECO:0000256" key="6">
    <source>
        <dbReference type="ARBA" id="ARBA00023157"/>
    </source>
</evidence>
<evidence type="ECO:0000256" key="7">
    <source>
        <dbReference type="ARBA" id="ARBA00023180"/>
    </source>
</evidence>
<comment type="subcellular location">
    <subcellularLocation>
        <location evidence="1">Cell membrane</location>
    </subcellularLocation>
    <subcellularLocation>
        <location evidence="2">Cell surface</location>
    </subcellularLocation>
</comment>
<dbReference type="AlphaFoldDB" id="A0A2H6KCK1"/>
<evidence type="ECO:0000313" key="10">
    <source>
        <dbReference type="Proteomes" id="UP000236319"/>
    </source>
</evidence>
<evidence type="ECO:0000256" key="2">
    <source>
        <dbReference type="ARBA" id="ARBA00004241"/>
    </source>
</evidence>
<keyword evidence="5" id="KW-0472">Membrane</keyword>
<name>A0A2H6KCK1_9APIC</name>
<gene>
    <name evidence="9" type="ORF">BOVATA_022080</name>
</gene>
<feature type="domain" description="6-Cys" evidence="8">
    <location>
        <begin position="704"/>
        <end position="834"/>
    </location>
</feature>
<reference evidence="9 10" key="1">
    <citation type="journal article" date="2017" name="BMC Genomics">
        <title>Whole-genome assembly of Babesia ovata and comparative genomics between closely related pathogens.</title>
        <authorList>
            <person name="Yamagishi J."/>
            <person name="Asada M."/>
            <person name="Hakimi H."/>
            <person name="Tanaka T.Q."/>
            <person name="Sugimoto C."/>
            <person name="Kawazu S."/>
        </authorList>
    </citation>
    <scope>NUCLEOTIDE SEQUENCE [LARGE SCALE GENOMIC DNA]</scope>
    <source>
        <strain evidence="9 10">Miyake</strain>
    </source>
</reference>
<comment type="caution">
    <text evidence="9">The sequence shown here is derived from an EMBL/GenBank/DDBJ whole genome shotgun (WGS) entry which is preliminary data.</text>
</comment>
<organism evidence="9 10">
    <name type="scientific">Babesia ovata</name>
    <dbReference type="NCBI Taxonomy" id="189622"/>
    <lineage>
        <taxon>Eukaryota</taxon>
        <taxon>Sar</taxon>
        <taxon>Alveolata</taxon>
        <taxon>Apicomplexa</taxon>
        <taxon>Aconoidasida</taxon>
        <taxon>Piroplasmida</taxon>
        <taxon>Babesiidae</taxon>
        <taxon>Babesia</taxon>
    </lineage>
</organism>
<dbReference type="GO" id="GO:0009986">
    <property type="term" value="C:cell surface"/>
    <property type="evidence" value="ECO:0007669"/>
    <property type="project" value="UniProtKB-SubCell"/>
</dbReference>
<dbReference type="EMBL" id="BDSA01000002">
    <property type="protein sequence ID" value="GBE60715.1"/>
    <property type="molecule type" value="Genomic_DNA"/>
</dbReference>
<evidence type="ECO:0000256" key="5">
    <source>
        <dbReference type="ARBA" id="ARBA00023136"/>
    </source>
</evidence>
<evidence type="ECO:0000313" key="9">
    <source>
        <dbReference type="EMBL" id="GBE60715.1"/>
    </source>
</evidence>
<keyword evidence="7" id="KW-0325">Glycoprotein</keyword>
<sequence length="834" mass="94149">MRFDVPTNELVTITEHRLIFICGPKGLVLSDVLQHHLERLNSSQPPRLPWSPCTPLTEEISKTGKGLGLFSLYRGRGHLPLQGCGSRPSPLFATDEVTVDPVTGTRSCVADPMSKSPIGFVCEGSIEPDGCMRFLIDQKGEVVTAAAPRRYWDFNNYRPWVIARYFNDLALPPINGECRCIDPETERLKVRIEIRTKTDYLCDISSMIERNRTSPISGPWCSVVLHPGSTLTIRFPAEDVVTEHSHENSLPWRLPQKLPADAFKAEFLPKDLNTLKQSNAYKGFDIYEEVSYHEAIAGDALELDVLRMSQGEVMLKYNPDKPLALREGKNSFLYHWRLKSENEDVPDKVRATLKVSFAFTHKHEIFGCDSRQVKLFDKDISRRYCSTKRMGNGIGDTYECLYYNNAHVSQAGIYCKPDEELLPDNCDSTGYDLYSNQIMPFPESVRNVTLYPIRGFQVFEMRFLKIPVSYACICVDQRGYETSRLIVEVNDEVQHTYKVRSKERSHKLLPYVSIPWRKVGLLLEGSTSTRLIMLQHISKHSVRLQLGTKLLLRCEIAPELGNVANSANVMLTWLPRQLDEFHYTAVHVSLGRELIRTSHKDVMISTKGGLEAVFHEDLIRSGYQILEIRSLRGAILISKDPVHTQHVPMRFVCGKVPETSELSIVTANAPSSDASAQPSTRTTESSLRYSWTIVKVQVETTDPYMQGCGVTYSSDALFKPETPQLYDADGKPQFGCKIDLQDAREAAFYCPAPYLLNPPNCFNHVYVGGMLKNIRDISESLVASRSNHFVILSFDGSLVGPGETLHQTPPLECRCVTVKGIVLSTIQIENYYSK</sequence>
<keyword evidence="10" id="KW-1185">Reference proteome</keyword>
<evidence type="ECO:0000256" key="1">
    <source>
        <dbReference type="ARBA" id="ARBA00004236"/>
    </source>
</evidence>
<dbReference type="RefSeq" id="XP_028866958.1">
    <property type="nucleotide sequence ID" value="XM_029011125.1"/>
</dbReference>